<proteinExistence type="predicted"/>
<evidence type="ECO:0000313" key="2">
    <source>
        <dbReference type="EMBL" id="CAE0456707.1"/>
    </source>
</evidence>
<dbReference type="AlphaFoldDB" id="A0A7S3V4U4"/>
<accession>A0A7S3V4U4</accession>
<protein>
    <recommendedName>
        <fullName evidence="3">Plastid lipid-associated protein/fibrillin conserved domain-containing protein</fullName>
    </recommendedName>
</protein>
<evidence type="ECO:0000256" key="1">
    <source>
        <dbReference type="SAM" id="SignalP"/>
    </source>
</evidence>
<gene>
    <name evidence="2" type="ORF">CDEB00056_LOCUS1548</name>
</gene>
<organism evidence="2">
    <name type="scientific">Chaetoceros debilis</name>
    <dbReference type="NCBI Taxonomy" id="122233"/>
    <lineage>
        <taxon>Eukaryota</taxon>
        <taxon>Sar</taxon>
        <taxon>Stramenopiles</taxon>
        <taxon>Ochrophyta</taxon>
        <taxon>Bacillariophyta</taxon>
        <taxon>Coscinodiscophyceae</taxon>
        <taxon>Chaetocerotophycidae</taxon>
        <taxon>Chaetocerotales</taxon>
        <taxon>Chaetocerotaceae</taxon>
        <taxon>Chaetoceros</taxon>
    </lineage>
</organism>
<feature type="signal peptide" evidence="1">
    <location>
        <begin position="1"/>
        <end position="23"/>
    </location>
</feature>
<keyword evidence="1" id="KW-0732">Signal</keyword>
<evidence type="ECO:0008006" key="3">
    <source>
        <dbReference type="Google" id="ProtNLM"/>
    </source>
</evidence>
<name>A0A7S3V4U4_9STRA</name>
<reference evidence="2" key="1">
    <citation type="submission" date="2021-01" db="EMBL/GenBank/DDBJ databases">
        <authorList>
            <person name="Corre E."/>
            <person name="Pelletier E."/>
            <person name="Niang G."/>
            <person name="Scheremetjew M."/>
            <person name="Finn R."/>
            <person name="Kale V."/>
            <person name="Holt S."/>
            <person name="Cochrane G."/>
            <person name="Meng A."/>
            <person name="Brown T."/>
            <person name="Cohen L."/>
        </authorList>
    </citation>
    <scope>NUCLEOTIDE SEQUENCE</scope>
    <source>
        <strain evidence="2">MM31A-1</strain>
    </source>
</reference>
<dbReference type="EMBL" id="HBIO01002132">
    <property type="protein sequence ID" value="CAE0456707.1"/>
    <property type="molecule type" value="Transcribed_RNA"/>
</dbReference>
<feature type="chain" id="PRO_5030974539" description="Plastid lipid-associated protein/fibrillin conserved domain-containing protein" evidence="1">
    <location>
        <begin position="24"/>
        <end position="245"/>
    </location>
</feature>
<sequence>MKVCASSSAFMIPLSAFVPIILARSMTVDAFSSPTLKPSSRTGIVLSSEYWTDNESKTNLTWGTSSLSFSSNSSPVEFELDLVDVLQKCAIDRSAKASDVIETLEELEKSLESKPLGSTSIYLKEVDLSTALDGTFELIFSSAVANLPILGNLCGGYMPNKEIITFDLEKKQMSLVVELLPFLPSIDIFGESLALDKDGATLEYVVQGNEKKPPSQWKILYSDVSGEIIAARSSVTGLNVIRRIV</sequence>